<proteinExistence type="predicted"/>
<dbReference type="Proteomes" id="UP000198833">
    <property type="component" value="Unassembled WGS sequence"/>
</dbReference>
<dbReference type="RefSeq" id="WP_092572024.1">
    <property type="nucleotide sequence ID" value="NZ_FOEN01000007.1"/>
</dbReference>
<sequence length="432" mass="46883">MVEVSSSAELMQAVRERKTEIVLTRSVTLASPLYLSPEVSISAKAQEDGSLPRLIFSHSDGLILSGSSQIKDMILMTRQDKKAIQILAQQSEEDFGQLILENLKINGQVSLIFRAPTLKASVKVNDVHVINTDTRAYLEQPQKYGVNVLQGAFTLYNFNPNQDSQIEASIEGLAIGLPDQPVWGSGVFISGFGDQGSQVHVDRLQVNDIYSTGVLPQGVADYITAGMFISYGALVDELIHDGVTMTYGVNDMVLDAWGKVQRWIVNDKVVSYGPSGVGFVNFGQVDYFEANASIETYGTGARAYNQYDGYLKEGLFSDIMTHNDGAVGIQISKKVDRLRIRGNIHTFGSLGQSLVKGVNVDLPAYAFSLKEGGALDEFIVEGDILSEGDQVTTVIMEEGAQIGQVKVAGRVDAKGQDSQAFSSQSLAQQFEA</sequence>
<evidence type="ECO:0008006" key="3">
    <source>
        <dbReference type="Google" id="ProtNLM"/>
    </source>
</evidence>
<reference evidence="1 2" key="1">
    <citation type="submission" date="2016-10" db="EMBL/GenBank/DDBJ databases">
        <authorList>
            <person name="de Groot N.N."/>
        </authorList>
    </citation>
    <scope>NUCLEOTIDE SEQUENCE [LARGE SCALE GENOMIC DNA]</scope>
    <source>
        <strain evidence="1 2">DSM 15695</strain>
    </source>
</reference>
<evidence type="ECO:0000313" key="2">
    <source>
        <dbReference type="Proteomes" id="UP000198833"/>
    </source>
</evidence>
<accession>A0A1H9EM44</accession>
<gene>
    <name evidence="1" type="ORF">SAMN04488558_10767</name>
</gene>
<dbReference type="OrthoDB" id="3661445at2"/>
<protein>
    <recommendedName>
        <fullName evidence="3">Right handed beta helix region</fullName>
    </recommendedName>
</protein>
<name>A0A1H9EM44_9LACT</name>
<keyword evidence="2" id="KW-1185">Reference proteome</keyword>
<dbReference type="AlphaFoldDB" id="A0A1H9EM44"/>
<organism evidence="1 2">
    <name type="scientific">Ignavigranum ruoffiae</name>
    <dbReference type="NCBI Taxonomy" id="89093"/>
    <lineage>
        <taxon>Bacteria</taxon>
        <taxon>Bacillati</taxon>
        <taxon>Bacillota</taxon>
        <taxon>Bacilli</taxon>
        <taxon>Lactobacillales</taxon>
        <taxon>Aerococcaceae</taxon>
        <taxon>Ignavigranum</taxon>
    </lineage>
</organism>
<dbReference type="EMBL" id="FOEN01000007">
    <property type="protein sequence ID" value="SEQ26293.1"/>
    <property type="molecule type" value="Genomic_DNA"/>
</dbReference>
<evidence type="ECO:0000313" key="1">
    <source>
        <dbReference type="EMBL" id="SEQ26293.1"/>
    </source>
</evidence>